<dbReference type="PANTHER" id="PTHR11895">
    <property type="entry name" value="TRANSAMIDASE"/>
    <property type="match status" value="1"/>
</dbReference>
<dbReference type="AlphaFoldDB" id="A0A2Z2J1C4"/>
<dbReference type="InterPro" id="IPR000120">
    <property type="entry name" value="Amidase"/>
</dbReference>
<reference evidence="2 3" key="1">
    <citation type="submission" date="2017-05" db="EMBL/GenBank/DDBJ databases">
        <title>Complete genome sequence of Corynebacterium striatum KC-Na-1 isolated from Neophocaena asiaeorientalis in Korea.</title>
        <authorList>
            <person name="Kim J.H."/>
            <person name="Lee K."/>
        </authorList>
    </citation>
    <scope>NUCLEOTIDE SEQUENCE [LARGE SCALE GENOMIC DNA]</scope>
    <source>
        <strain evidence="2 3">KC-Na-01</strain>
    </source>
</reference>
<dbReference type="EMBL" id="CP021252">
    <property type="protein sequence ID" value="ART20404.1"/>
    <property type="molecule type" value="Genomic_DNA"/>
</dbReference>
<name>A0A2Z2J1C4_CORST</name>
<feature type="domain" description="Amidase" evidence="1">
    <location>
        <begin position="31"/>
        <end position="170"/>
    </location>
</feature>
<organism evidence="2 3">
    <name type="scientific">Corynebacterium striatum</name>
    <dbReference type="NCBI Taxonomy" id="43770"/>
    <lineage>
        <taxon>Bacteria</taxon>
        <taxon>Bacillati</taxon>
        <taxon>Actinomycetota</taxon>
        <taxon>Actinomycetes</taxon>
        <taxon>Mycobacteriales</taxon>
        <taxon>Corynebacteriaceae</taxon>
        <taxon>Corynebacterium</taxon>
    </lineage>
</organism>
<dbReference type="PROSITE" id="PS00571">
    <property type="entry name" value="AMIDASES"/>
    <property type="match status" value="1"/>
</dbReference>
<dbReference type="RefSeq" id="WP_086890581.1">
    <property type="nucleotide sequence ID" value="NZ_CP021252.1"/>
</dbReference>
<sequence length="378" mass="40916">MEFTLEKLRESVSSLSPEEHGFTHLDLDHRPQTQGRLSGWILSAKDLNDVVGMPTTLGHKARTYFPDVTDPFIADLEAQGALFIGKSAAPELGLRVDTEPVGLPHPDNPLYPGHTPGGSSGGAAVQVARGLLRAAHASDGGGSIRVPAAACGVVGFKPAGEDLSVQGFITRTLADAAFLHGLTPRTPRARIGVLTQPLFADVEIAPHMLHAVKEATTALEAQGFETVAISPYPQAAETFVTFQRLFMWRLVTLPDAAGYTDWVRQRGKLISKEEHTAARLHAAALPELLAQYWEVDAILSPMLAYDPPRRGTFLSLDHQENFDEQTRWSPWGSLFNVAKLPAVSIPWPVRDHPPVGVQLGSITLDDAELLGLAKALHR</sequence>
<proteinExistence type="predicted"/>
<evidence type="ECO:0000313" key="2">
    <source>
        <dbReference type="EMBL" id="ART20404.1"/>
    </source>
</evidence>
<dbReference type="KEGG" id="cstr:CBE89_02000"/>
<dbReference type="SUPFAM" id="SSF75304">
    <property type="entry name" value="Amidase signature (AS) enzymes"/>
    <property type="match status" value="1"/>
</dbReference>
<feature type="domain" description="Amidase" evidence="1">
    <location>
        <begin position="282"/>
        <end position="370"/>
    </location>
</feature>
<evidence type="ECO:0000259" key="1">
    <source>
        <dbReference type="Pfam" id="PF01425"/>
    </source>
</evidence>
<dbReference type="InterPro" id="IPR020556">
    <property type="entry name" value="Amidase_CS"/>
</dbReference>
<dbReference type="Proteomes" id="UP000250197">
    <property type="component" value="Chromosome"/>
</dbReference>
<accession>A0A2Z2J1C4</accession>
<gene>
    <name evidence="2" type="ORF">CBE89_02000</name>
</gene>
<evidence type="ECO:0000313" key="3">
    <source>
        <dbReference type="Proteomes" id="UP000250197"/>
    </source>
</evidence>
<protein>
    <submittedName>
        <fullName evidence="2">Amidase</fullName>
    </submittedName>
</protein>
<dbReference type="PANTHER" id="PTHR11895:SF67">
    <property type="entry name" value="AMIDASE DOMAIN-CONTAINING PROTEIN"/>
    <property type="match status" value="1"/>
</dbReference>
<dbReference type="InterPro" id="IPR036928">
    <property type="entry name" value="AS_sf"/>
</dbReference>
<dbReference type="GO" id="GO:0003824">
    <property type="term" value="F:catalytic activity"/>
    <property type="evidence" value="ECO:0007669"/>
    <property type="project" value="InterPro"/>
</dbReference>
<dbReference type="Gene3D" id="3.90.1300.10">
    <property type="entry name" value="Amidase signature (AS) domain"/>
    <property type="match status" value="1"/>
</dbReference>
<dbReference type="InterPro" id="IPR023631">
    <property type="entry name" value="Amidase_dom"/>
</dbReference>
<dbReference type="Pfam" id="PF01425">
    <property type="entry name" value="Amidase"/>
    <property type="match status" value="2"/>
</dbReference>